<dbReference type="Pfam" id="PF02586">
    <property type="entry name" value="SRAP"/>
    <property type="match status" value="1"/>
</dbReference>
<evidence type="ECO:0000256" key="5">
    <source>
        <dbReference type="ARBA" id="ARBA00023124"/>
    </source>
</evidence>
<dbReference type="GO" id="GO:0006508">
    <property type="term" value="P:proteolysis"/>
    <property type="evidence" value="ECO:0007669"/>
    <property type="project" value="UniProtKB-KW"/>
</dbReference>
<keyword evidence="3" id="KW-0227">DNA damage</keyword>
<gene>
    <name evidence="8" type="ORF">SDC9_31168</name>
</gene>
<dbReference type="InterPro" id="IPR036590">
    <property type="entry name" value="SRAP-like"/>
</dbReference>
<keyword evidence="2" id="KW-0645">Protease</keyword>
<dbReference type="GO" id="GO:0008233">
    <property type="term" value="F:peptidase activity"/>
    <property type="evidence" value="ECO:0007669"/>
    <property type="project" value="UniProtKB-KW"/>
</dbReference>
<evidence type="ECO:0000256" key="4">
    <source>
        <dbReference type="ARBA" id="ARBA00022801"/>
    </source>
</evidence>
<evidence type="ECO:0000256" key="6">
    <source>
        <dbReference type="ARBA" id="ARBA00023125"/>
    </source>
</evidence>
<dbReference type="PANTHER" id="PTHR13604">
    <property type="entry name" value="DC12-RELATED"/>
    <property type="match status" value="1"/>
</dbReference>
<organism evidence="8">
    <name type="scientific">bioreactor metagenome</name>
    <dbReference type="NCBI Taxonomy" id="1076179"/>
    <lineage>
        <taxon>unclassified sequences</taxon>
        <taxon>metagenomes</taxon>
        <taxon>ecological metagenomes</taxon>
    </lineage>
</organism>
<evidence type="ECO:0008006" key="9">
    <source>
        <dbReference type="Google" id="ProtNLM"/>
    </source>
</evidence>
<dbReference type="PANTHER" id="PTHR13604:SF0">
    <property type="entry name" value="ABASIC SITE PROCESSING PROTEIN HMCES"/>
    <property type="match status" value="1"/>
</dbReference>
<reference evidence="8" key="1">
    <citation type="submission" date="2019-08" db="EMBL/GenBank/DDBJ databases">
        <authorList>
            <person name="Kucharzyk K."/>
            <person name="Murdoch R.W."/>
            <person name="Higgins S."/>
            <person name="Loffler F."/>
        </authorList>
    </citation>
    <scope>NUCLEOTIDE SEQUENCE</scope>
</reference>
<dbReference type="InterPro" id="IPR003738">
    <property type="entry name" value="SRAP"/>
</dbReference>
<dbReference type="SUPFAM" id="SSF143081">
    <property type="entry name" value="BB1717-like"/>
    <property type="match status" value="1"/>
</dbReference>
<sequence>MCFYFKQSKEALEVANRFKLTIPETDNIVNPSIYNAFSHPYCETITSVNPSCITRLSWGLIPQWASDKSIREKTLNARIETADKVKSFKNNINNRCIVISDGFFEWKHLKTLAGNKLQKFLITSADDTLFAFAGIYSFWYSAENNENIGTFSILTTAANELMSEIHNTKKRMPVILKKVDEKSWLQGTDLREFAYPYSVNLIASQVKDDYKIKRGDNSSLLF</sequence>
<proteinExistence type="inferred from homology"/>
<dbReference type="EMBL" id="VSSQ01000202">
    <property type="protein sequence ID" value="MPL85200.1"/>
    <property type="molecule type" value="Genomic_DNA"/>
</dbReference>
<dbReference type="GO" id="GO:0106300">
    <property type="term" value="P:protein-DNA covalent cross-linking repair"/>
    <property type="evidence" value="ECO:0007669"/>
    <property type="project" value="InterPro"/>
</dbReference>
<comment type="similarity">
    <text evidence="1">Belongs to the SOS response-associated peptidase family.</text>
</comment>
<keyword evidence="5" id="KW-0190">Covalent protein-DNA linkage</keyword>
<dbReference type="AlphaFoldDB" id="A0A644V1I6"/>
<protein>
    <recommendedName>
        <fullName evidence="9">SOS response-associated peptidase YedK</fullName>
    </recommendedName>
</protein>
<keyword evidence="4" id="KW-0378">Hydrolase</keyword>
<accession>A0A644V1I6</accession>
<evidence type="ECO:0000256" key="1">
    <source>
        <dbReference type="ARBA" id="ARBA00008136"/>
    </source>
</evidence>
<evidence type="ECO:0000313" key="8">
    <source>
        <dbReference type="EMBL" id="MPL85200.1"/>
    </source>
</evidence>
<dbReference type="GO" id="GO:0003697">
    <property type="term" value="F:single-stranded DNA binding"/>
    <property type="evidence" value="ECO:0007669"/>
    <property type="project" value="InterPro"/>
</dbReference>
<dbReference type="Gene3D" id="3.90.1680.10">
    <property type="entry name" value="SOS response associated peptidase-like"/>
    <property type="match status" value="1"/>
</dbReference>
<name>A0A644V1I6_9ZZZZ</name>
<evidence type="ECO:0000256" key="3">
    <source>
        <dbReference type="ARBA" id="ARBA00022763"/>
    </source>
</evidence>
<comment type="caution">
    <text evidence="8">The sequence shown here is derived from an EMBL/GenBank/DDBJ whole genome shotgun (WGS) entry which is preliminary data.</text>
</comment>
<evidence type="ECO:0000256" key="2">
    <source>
        <dbReference type="ARBA" id="ARBA00022670"/>
    </source>
</evidence>
<evidence type="ECO:0000256" key="7">
    <source>
        <dbReference type="ARBA" id="ARBA00023239"/>
    </source>
</evidence>
<dbReference type="GO" id="GO:0016829">
    <property type="term" value="F:lyase activity"/>
    <property type="evidence" value="ECO:0007669"/>
    <property type="project" value="UniProtKB-KW"/>
</dbReference>
<keyword evidence="7" id="KW-0456">Lyase</keyword>
<keyword evidence="6" id="KW-0238">DNA-binding</keyword>